<dbReference type="InterPro" id="IPR005946">
    <property type="entry name" value="Rib-P_diPkinase"/>
</dbReference>
<keyword evidence="12" id="KW-1185">Reference proteome</keyword>
<evidence type="ECO:0000256" key="5">
    <source>
        <dbReference type="ARBA" id="ARBA00022741"/>
    </source>
</evidence>
<organism evidence="11 12">
    <name type="scientific">Wigglesworthia glossinidia endosymbiont of Glossina morsitans morsitans</name>
    <name type="common">Yale colony</name>
    <dbReference type="NCBI Taxonomy" id="1142511"/>
    <lineage>
        <taxon>Bacteria</taxon>
        <taxon>Pseudomonadati</taxon>
        <taxon>Pseudomonadota</taxon>
        <taxon>Gammaproteobacteria</taxon>
        <taxon>Enterobacterales</taxon>
        <taxon>Erwiniaceae</taxon>
        <taxon>Wigglesworthia</taxon>
    </lineage>
</organism>
<dbReference type="GO" id="GO:0005737">
    <property type="term" value="C:cytoplasm"/>
    <property type="evidence" value="ECO:0007669"/>
    <property type="project" value="TreeGrafter"/>
</dbReference>
<keyword evidence="6" id="KW-0418">Kinase</keyword>
<dbReference type="GO" id="GO:0000287">
    <property type="term" value="F:magnesium ion binding"/>
    <property type="evidence" value="ECO:0007669"/>
    <property type="project" value="InterPro"/>
</dbReference>
<gene>
    <name evidence="11" type="primary">prsA</name>
    <name evidence="11" type="ORF">WIGMOR_0418</name>
</gene>
<feature type="domain" description="Ribose-phosphate pyrophosphokinase N-terminal" evidence="10">
    <location>
        <begin position="1"/>
        <end position="118"/>
    </location>
</feature>
<name>H6Q4W7_WIGGL</name>
<dbReference type="Pfam" id="PF13793">
    <property type="entry name" value="Pribosyltran_N"/>
    <property type="match status" value="1"/>
</dbReference>
<dbReference type="CDD" id="cd06223">
    <property type="entry name" value="PRTases_typeI"/>
    <property type="match status" value="1"/>
</dbReference>
<evidence type="ECO:0000256" key="7">
    <source>
        <dbReference type="ARBA" id="ARBA00022840"/>
    </source>
</evidence>
<keyword evidence="3" id="KW-0479">Metal-binding</keyword>
<accession>H6Q4W7</accession>
<dbReference type="GO" id="GO:0016301">
    <property type="term" value="F:kinase activity"/>
    <property type="evidence" value="ECO:0007669"/>
    <property type="project" value="UniProtKB-KW"/>
</dbReference>
<dbReference type="EMBL" id="CP003315">
    <property type="protein sequence ID" value="AFA41250.1"/>
    <property type="molecule type" value="Genomic_DNA"/>
</dbReference>
<dbReference type="Gene3D" id="3.40.50.2020">
    <property type="match status" value="2"/>
</dbReference>
<dbReference type="HOGENOM" id="CLU_033546_2_0_6"/>
<dbReference type="EC" id="2.7.6.1" evidence="1"/>
<dbReference type="SUPFAM" id="SSF53271">
    <property type="entry name" value="PRTase-like"/>
    <property type="match status" value="2"/>
</dbReference>
<reference evidence="11 12" key="1">
    <citation type="journal article" date="2012" name="MBio">
        <title>Insight into the transmission biology and species-specific functional capabilities of tsetse (Diptera: glossinidae) obligate symbiont wigglesworthia.</title>
        <authorList>
            <person name="Rio R.V."/>
            <person name="Symula R.E."/>
            <person name="Wang J."/>
            <person name="Lohs C."/>
            <person name="Wu Y.N."/>
            <person name="Snyder A.K."/>
            <person name="Bjornson R.D."/>
            <person name="Oshima K."/>
            <person name="Biehl B.S."/>
            <person name="Perna N.T."/>
            <person name="Hattori M."/>
            <person name="Aksoy S."/>
        </authorList>
    </citation>
    <scope>NUCLEOTIDE SEQUENCE [LARGE SCALE GENOMIC DNA]</scope>
    <source>
        <strain evidence="11">WGM</strain>
    </source>
</reference>
<dbReference type="GO" id="GO:0006164">
    <property type="term" value="P:purine nucleotide biosynthetic process"/>
    <property type="evidence" value="ECO:0007669"/>
    <property type="project" value="TreeGrafter"/>
</dbReference>
<keyword evidence="5" id="KW-0547">Nucleotide-binding</keyword>
<dbReference type="OrthoDB" id="9777067at2"/>
<dbReference type="RefSeq" id="WP_014354189.1">
    <property type="nucleotide sequence ID" value="NC_016893.1"/>
</dbReference>
<dbReference type="PANTHER" id="PTHR10210:SF41">
    <property type="entry name" value="RIBOSE-PHOSPHATE PYROPHOSPHOKINASE 1, CHLOROPLASTIC"/>
    <property type="match status" value="1"/>
</dbReference>
<keyword evidence="8" id="KW-0460">Magnesium</keyword>
<keyword evidence="7" id="KW-0067">ATP-binding</keyword>
<dbReference type="SMART" id="SM01400">
    <property type="entry name" value="Pribosyltran_N"/>
    <property type="match status" value="1"/>
</dbReference>
<comment type="catalytic activity">
    <reaction evidence="9">
        <text>D-ribose 5-phosphate + ATP = 5-phospho-alpha-D-ribose 1-diphosphate + AMP + H(+)</text>
        <dbReference type="Rhea" id="RHEA:15609"/>
        <dbReference type="ChEBI" id="CHEBI:15378"/>
        <dbReference type="ChEBI" id="CHEBI:30616"/>
        <dbReference type="ChEBI" id="CHEBI:58017"/>
        <dbReference type="ChEBI" id="CHEBI:78346"/>
        <dbReference type="ChEBI" id="CHEBI:456215"/>
        <dbReference type="EC" id="2.7.6.1"/>
    </reaction>
</comment>
<dbReference type="InterPro" id="IPR029057">
    <property type="entry name" value="PRTase-like"/>
</dbReference>
<dbReference type="AlphaFoldDB" id="H6Q4W7"/>
<dbReference type="NCBIfam" id="NF002320">
    <property type="entry name" value="PRK01259.1"/>
    <property type="match status" value="1"/>
</dbReference>
<evidence type="ECO:0000256" key="3">
    <source>
        <dbReference type="ARBA" id="ARBA00022723"/>
    </source>
</evidence>
<evidence type="ECO:0000256" key="1">
    <source>
        <dbReference type="ARBA" id="ARBA00013247"/>
    </source>
</evidence>
<evidence type="ECO:0000313" key="12">
    <source>
        <dbReference type="Proteomes" id="UP000009061"/>
    </source>
</evidence>
<dbReference type="FunFam" id="3.40.50.2020:FF:000007">
    <property type="entry name" value="Ribose-phosphate pyrophosphokinase"/>
    <property type="match status" value="1"/>
</dbReference>
<dbReference type="KEGG" id="wgl:WIGMOR_0418"/>
<proteinExistence type="predicted"/>
<evidence type="ECO:0000256" key="9">
    <source>
        <dbReference type="ARBA" id="ARBA00049535"/>
    </source>
</evidence>
<evidence type="ECO:0000256" key="6">
    <source>
        <dbReference type="ARBA" id="ARBA00022777"/>
    </source>
</evidence>
<dbReference type="Proteomes" id="UP000009061">
    <property type="component" value="Chromosome"/>
</dbReference>
<dbReference type="InterPro" id="IPR029099">
    <property type="entry name" value="Pribosyltran_N"/>
</dbReference>
<dbReference type="GO" id="GO:0002189">
    <property type="term" value="C:ribose phosphate diphosphokinase complex"/>
    <property type="evidence" value="ECO:0007669"/>
    <property type="project" value="TreeGrafter"/>
</dbReference>
<evidence type="ECO:0000259" key="10">
    <source>
        <dbReference type="Pfam" id="PF13793"/>
    </source>
</evidence>
<dbReference type="GO" id="GO:0004749">
    <property type="term" value="F:ribose phosphate diphosphokinase activity"/>
    <property type="evidence" value="ECO:0007669"/>
    <property type="project" value="UniProtKB-EC"/>
</dbReference>
<dbReference type="InterPro" id="IPR000836">
    <property type="entry name" value="PRTase_dom"/>
</dbReference>
<dbReference type="eggNOG" id="COG0462">
    <property type="taxonomic scope" value="Bacteria"/>
</dbReference>
<evidence type="ECO:0000256" key="8">
    <source>
        <dbReference type="ARBA" id="ARBA00022842"/>
    </source>
</evidence>
<keyword evidence="4" id="KW-0545">Nucleotide biosynthesis</keyword>
<evidence type="ECO:0000313" key="11">
    <source>
        <dbReference type="EMBL" id="AFA41250.1"/>
    </source>
</evidence>
<keyword evidence="2" id="KW-0808">Transferase</keyword>
<dbReference type="PANTHER" id="PTHR10210">
    <property type="entry name" value="RIBOSE-PHOSPHATE DIPHOSPHOKINASE FAMILY MEMBER"/>
    <property type="match status" value="1"/>
</dbReference>
<protein>
    <recommendedName>
        <fullName evidence="1">ribose-phosphate diphosphokinase</fullName>
        <ecNumber evidence="1">2.7.6.1</ecNumber>
    </recommendedName>
</protein>
<evidence type="ECO:0000256" key="4">
    <source>
        <dbReference type="ARBA" id="ARBA00022727"/>
    </source>
</evidence>
<dbReference type="NCBIfam" id="TIGR01251">
    <property type="entry name" value="ribP_PPkin"/>
    <property type="match status" value="1"/>
</dbReference>
<dbReference type="GO" id="GO:0006015">
    <property type="term" value="P:5-phosphoribose 1-diphosphate biosynthetic process"/>
    <property type="evidence" value="ECO:0007669"/>
    <property type="project" value="TreeGrafter"/>
</dbReference>
<evidence type="ECO:0000256" key="2">
    <source>
        <dbReference type="ARBA" id="ARBA00022679"/>
    </source>
</evidence>
<dbReference type="STRING" id="1142511.WIGMOR_0418"/>
<dbReference type="Pfam" id="PF14572">
    <property type="entry name" value="Pribosyl_synth"/>
    <property type="match status" value="1"/>
</dbReference>
<sequence>MKIFFGTSVKHLANLLSHTCKIKLSPIVISRFKDNEINVKIDENVRGEDVCIIQSTCYPANDNLMELMIIADALKRAAAKKIITIIPYYGYGRQDRRINLEQVPITAKLVANLLSISGIDQIATIDIHCEQIQGFFDIVFDSISAETVFLEDIRKKNFLNPVIVAPDFGSIRRARKMSKALKNVEVVVIEKIRPNFNETQVANIIGNVKNRDCILVDDIIDTASTLCKSAYYLKNQGASNIVCYTTHPVLSENAFYTMQKSVIDEFIVCDTIPINLKFKKLSNIKILTISKLIEKYILNIII</sequence>
<dbReference type="GO" id="GO:0005524">
    <property type="term" value="F:ATP binding"/>
    <property type="evidence" value="ECO:0007669"/>
    <property type="project" value="UniProtKB-KW"/>
</dbReference>